<dbReference type="GO" id="GO:0005874">
    <property type="term" value="C:microtubule"/>
    <property type="evidence" value="ECO:0007669"/>
    <property type="project" value="UniProtKB-KW"/>
</dbReference>
<dbReference type="Proteomes" id="UP000737018">
    <property type="component" value="Unassembled WGS sequence"/>
</dbReference>
<evidence type="ECO:0000256" key="5">
    <source>
        <dbReference type="ARBA" id="ARBA00022701"/>
    </source>
</evidence>
<keyword evidence="9" id="KW-0539">Nucleus</keyword>
<dbReference type="SUPFAM" id="SSF54648">
    <property type="entry name" value="DLC"/>
    <property type="match status" value="1"/>
</dbReference>
<keyword evidence="4 10" id="KW-0963">Cytoplasm</keyword>
<organism evidence="12 13">
    <name type="scientific">Castanea mollissima</name>
    <name type="common">Chinese chestnut</name>
    <dbReference type="NCBI Taxonomy" id="60419"/>
    <lineage>
        <taxon>Eukaryota</taxon>
        <taxon>Viridiplantae</taxon>
        <taxon>Streptophyta</taxon>
        <taxon>Embryophyta</taxon>
        <taxon>Tracheophyta</taxon>
        <taxon>Spermatophyta</taxon>
        <taxon>Magnoliopsida</taxon>
        <taxon>eudicotyledons</taxon>
        <taxon>Gunneridae</taxon>
        <taxon>Pentapetalae</taxon>
        <taxon>rosids</taxon>
        <taxon>fabids</taxon>
        <taxon>Fagales</taxon>
        <taxon>Fagaceae</taxon>
        <taxon>Castanea</taxon>
    </lineage>
</organism>
<dbReference type="Gene3D" id="3.30.740.10">
    <property type="entry name" value="Protein Inhibitor Of Neuronal Nitric Oxide Synthase"/>
    <property type="match status" value="1"/>
</dbReference>
<dbReference type="InterPro" id="IPR001372">
    <property type="entry name" value="Dynein_light_chain_typ-1/2"/>
</dbReference>
<dbReference type="GO" id="GO:0045505">
    <property type="term" value="F:dynein intermediate chain binding"/>
    <property type="evidence" value="ECO:0007669"/>
    <property type="project" value="TreeGrafter"/>
</dbReference>
<dbReference type="SMART" id="SM01375">
    <property type="entry name" value="Dynein_light"/>
    <property type="match status" value="1"/>
</dbReference>
<proteinExistence type="inferred from homology"/>
<dbReference type="GO" id="GO:0051028">
    <property type="term" value="P:mRNA transport"/>
    <property type="evidence" value="ECO:0007669"/>
    <property type="project" value="UniProtKB-KW"/>
</dbReference>
<evidence type="ECO:0000256" key="1">
    <source>
        <dbReference type="ARBA" id="ARBA00004123"/>
    </source>
</evidence>
<keyword evidence="8 10" id="KW-0206">Cytoskeleton</keyword>
<evidence type="ECO:0000256" key="4">
    <source>
        <dbReference type="ARBA" id="ARBA00022490"/>
    </source>
</evidence>
<dbReference type="GO" id="GO:0005868">
    <property type="term" value="C:cytoplasmic dynein complex"/>
    <property type="evidence" value="ECO:0007669"/>
    <property type="project" value="TreeGrafter"/>
</dbReference>
<sequence length="179" mass="19835">MERPSEAEKARTTRRVALAAKNKREGVLCLYPHPPTGHKSLALPPLQHPKPTRSSAPSRPSEVKLALAAVAVDLNVRLRLADMPPTMQELAFRHTRSLLDSSPNTKKPSPTHLAMCLKKEFDAIYGPAWHCIVGKSFGSFVTHSTGGFVYFSIDKFSFLLFKTVVRPVKSPPLLLKLNK</sequence>
<dbReference type="GO" id="GO:0007017">
    <property type="term" value="P:microtubule-based process"/>
    <property type="evidence" value="ECO:0007669"/>
    <property type="project" value="InterPro"/>
</dbReference>
<evidence type="ECO:0000256" key="9">
    <source>
        <dbReference type="ARBA" id="ARBA00023242"/>
    </source>
</evidence>
<keyword evidence="10" id="KW-0505">Motor protein</keyword>
<evidence type="ECO:0000256" key="3">
    <source>
        <dbReference type="ARBA" id="ARBA00022448"/>
    </source>
</evidence>
<feature type="region of interest" description="Disordered" evidence="11">
    <location>
        <begin position="39"/>
        <end position="60"/>
    </location>
</feature>
<evidence type="ECO:0000256" key="10">
    <source>
        <dbReference type="RuleBase" id="RU365010"/>
    </source>
</evidence>
<protein>
    <recommendedName>
        <fullName evidence="10">Dynein light chain</fullName>
    </recommendedName>
</protein>
<comment type="subcellular location">
    <subcellularLocation>
        <location evidence="2 10">Cytoplasm</location>
        <location evidence="2 10">Cytoskeleton</location>
    </subcellularLocation>
    <subcellularLocation>
        <location evidence="1">Nucleus</location>
    </subcellularLocation>
</comment>
<keyword evidence="7" id="KW-0653">Protein transport</keyword>
<comment type="similarity">
    <text evidence="10">Belongs to the dynein light chain family.</text>
</comment>
<comment type="caution">
    <text evidence="12">The sequence shown here is derived from an EMBL/GenBank/DDBJ whole genome shotgun (WGS) entry which is preliminary data.</text>
</comment>
<keyword evidence="5 10" id="KW-0493">Microtubule</keyword>
<dbReference type="GO" id="GO:0015031">
    <property type="term" value="P:protein transport"/>
    <property type="evidence" value="ECO:0007669"/>
    <property type="project" value="UniProtKB-KW"/>
</dbReference>
<keyword evidence="10" id="KW-0243">Dynein</keyword>
<dbReference type="OrthoDB" id="10033309at2759"/>
<evidence type="ECO:0000256" key="6">
    <source>
        <dbReference type="ARBA" id="ARBA00022816"/>
    </source>
</evidence>
<keyword evidence="6" id="KW-0509">mRNA transport</keyword>
<keyword evidence="3" id="KW-0813">Transport</keyword>
<accession>A0A8J4QL65</accession>
<keyword evidence="13" id="KW-1185">Reference proteome</keyword>
<dbReference type="EMBL" id="JRKL02004264">
    <property type="protein sequence ID" value="KAF3952998.1"/>
    <property type="molecule type" value="Genomic_DNA"/>
</dbReference>
<evidence type="ECO:0000256" key="7">
    <source>
        <dbReference type="ARBA" id="ARBA00022927"/>
    </source>
</evidence>
<dbReference type="Pfam" id="PF01221">
    <property type="entry name" value="Dynein_light"/>
    <property type="match status" value="1"/>
</dbReference>
<dbReference type="CDD" id="cd21452">
    <property type="entry name" value="DLC-like_DYNLL1_DYNLL2"/>
    <property type="match status" value="1"/>
</dbReference>
<name>A0A8J4QL65_9ROSI</name>
<evidence type="ECO:0000256" key="11">
    <source>
        <dbReference type="SAM" id="MobiDB-lite"/>
    </source>
</evidence>
<gene>
    <name evidence="12" type="ORF">CMV_021506</name>
</gene>
<evidence type="ECO:0000256" key="2">
    <source>
        <dbReference type="ARBA" id="ARBA00004245"/>
    </source>
</evidence>
<dbReference type="GO" id="GO:0005634">
    <property type="term" value="C:nucleus"/>
    <property type="evidence" value="ECO:0007669"/>
    <property type="project" value="UniProtKB-SubCell"/>
</dbReference>
<dbReference type="InterPro" id="IPR037177">
    <property type="entry name" value="DLC_sf"/>
</dbReference>
<dbReference type="AlphaFoldDB" id="A0A8J4QL65"/>
<evidence type="ECO:0000313" key="13">
    <source>
        <dbReference type="Proteomes" id="UP000737018"/>
    </source>
</evidence>
<evidence type="ECO:0000313" key="12">
    <source>
        <dbReference type="EMBL" id="KAF3952998.1"/>
    </source>
</evidence>
<dbReference type="FunFam" id="3.30.740.10:FF:000005">
    <property type="entry name" value="Dynein light chain"/>
    <property type="match status" value="1"/>
</dbReference>
<dbReference type="PANTHER" id="PTHR11886">
    <property type="entry name" value="DYNEIN LIGHT CHAIN"/>
    <property type="match status" value="1"/>
</dbReference>
<evidence type="ECO:0000256" key="8">
    <source>
        <dbReference type="ARBA" id="ARBA00023212"/>
    </source>
</evidence>
<dbReference type="PANTHER" id="PTHR11886:SF56">
    <property type="entry name" value="OS02G0580400 PROTEIN"/>
    <property type="match status" value="1"/>
</dbReference>
<reference evidence="12" key="1">
    <citation type="submission" date="2020-03" db="EMBL/GenBank/DDBJ databases">
        <title>Castanea mollissima Vanexum genome sequencing.</title>
        <authorList>
            <person name="Staton M."/>
        </authorList>
    </citation>
    <scope>NUCLEOTIDE SEQUENCE</scope>
    <source>
        <tissue evidence="12">Leaf</tissue>
    </source>
</reference>